<dbReference type="Gene3D" id="3.40.50.360">
    <property type="match status" value="1"/>
</dbReference>
<accession>A0ABV6MQG7</accession>
<dbReference type="PANTHER" id="PTHR47307">
    <property type="entry name" value="GLUTATHIONE-REGULATED POTASSIUM-EFFLUX SYSTEM ANCILLARY PROTEIN KEFG"/>
    <property type="match status" value="1"/>
</dbReference>
<evidence type="ECO:0000259" key="2">
    <source>
        <dbReference type="Pfam" id="PF02525"/>
    </source>
</evidence>
<dbReference type="Pfam" id="PF02525">
    <property type="entry name" value="Flavodoxin_2"/>
    <property type="match status" value="1"/>
</dbReference>
<dbReference type="InterPro" id="IPR046980">
    <property type="entry name" value="KefG/KefF"/>
</dbReference>
<gene>
    <name evidence="3" type="ORF">ACFFH7_12645</name>
</gene>
<comment type="caution">
    <text evidence="3">The sequence shown here is derived from an EMBL/GenBank/DDBJ whole genome shotgun (WGS) entry which is preliminary data.</text>
</comment>
<reference evidence="3 4" key="1">
    <citation type="submission" date="2024-09" db="EMBL/GenBank/DDBJ databases">
        <authorList>
            <person name="Sun Q."/>
            <person name="Mori K."/>
        </authorList>
    </citation>
    <scope>NUCLEOTIDE SEQUENCE [LARGE SCALE GENOMIC DNA]</scope>
    <source>
        <strain evidence="3 4">TBRC 1432</strain>
    </source>
</reference>
<dbReference type="EMBL" id="JBHLUD010000003">
    <property type="protein sequence ID" value="MFC0542337.1"/>
    <property type="molecule type" value="Genomic_DNA"/>
</dbReference>
<organism evidence="3 4">
    <name type="scientific">Kutzneria chonburiensis</name>
    <dbReference type="NCBI Taxonomy" id="1483604"/>
    <lineage>
        <taxon>Bacteria</taxon>
        <taxon>Bacillati</taxon>
        <taxon>Actinomycetota</taxon>
        <taxon>Actinomycetes</taxon>
        <taxon>Pseudonocardiales</taxon>
        <taxon>Pseudonocardiaceae</taxon>
        <taxon>Kutzneria</taxon>
    </lineage>
</organism>
<evidence type="ECO:0000313" key="4">
    <source>
        <dbReference type="Proteomes" id="UP001589810"/>
    </source>
</evidence>
<dbReference type="InterPro" id="IPR003680">
    <property type="entry name" value="Flavodoxin_fold"/>
</dbReference>
<keyword evidence="1" id="KW-0560">Oxidoreductase</keyword>
<dbReference type="RefSeq" id="WP_273942842.1">
    <property type="nucleotide sequence ID" value="NZ_CP097263.1"/>
</dbReference>
<proteinExistence type="predicted"/>
<dbReference type="InterPro" id="IPR029039">
    <property type="entry name" value="Flavoprotein-like_sf"/>
</dbReference>
<dbReference type="SUPFAM" id="SSF52218">
    <property type="entry name" value="Flavoproteins"/>
    <property type="match status" value="1"/>
</dbReference>
<feature type="domain" description="Flavodoxin-like fold" evidence="2">
    <location>
        <begin position="2"/>
        <end position="167"/>
    </location>
</feature>
<dbReference type="PANTHER" id="PTHR47307:SF1">
    <property type="entry name" value="GLUTATHIONE-REGULATED POTASSIUM-EFFLUX SYSTEM ANCILLARY PROTEIN KEFG"/>
    <property type="match status" value="1"/>
</dbReference>
<sequence length="178" mass="19540">MTLVLLDHPNLSRSRINAALAEAVAGQPGVTLHDLHVSYPDRIIDVPREQRLVSEHDLIVFQFPFQWYAVPALLKQWMDEVLVGGFAYDGPRGLLAGKTLQVVTSTGGVEEAYRDGGFHRYPMEVLLAPLENTARRVGMDFAPPLVLHDVRGVTDAELAAHAARYRDVLASSAVCLTA</sequence>
<keyword evidence="4" id="KW-1185">Reference proteome</keyword>
<dbReference type="Proteomes" id="UP001589810">
    <property type="component" value="Unassembled WGS sequence"/>
</dbReference>
<name>A0ABV6MQG7_9PSEU</name>
<evidence type="ECO:0000313" key="3">
    <source>
        <dbReference type="EMBL" id="MFC0542337.1"/>
    </source>
</evidence>
<protein>
    <submittedName>
        <fullName evidence="3">NAD(P)H-dependent oxidoreductase</fullName>
    </submittedName>
</protein>
<evidence type="ECO:0000256" key="1">
    <source>
        <dbReference type="ARBA" id="ARBA00023002"/>
    </source>
</evidence>